<evidence type="ECO:0000313" key="2">
    <source>
        <dbReference type="Proteomes" id="UP000446768"/>
    </source>
</evidence>
<keyword evidence="2" id="KW-1185">Reference proteome</keyword>
<dbReference type="EMBL" id="WKJJ01000007">
    <property type="protein sequence ID" value="MRV72742.1"/>
    <property type="molecule type" value="Genomic_DNA"/>
</dbReference>
<dbReference type="RefSeq" id="WP_154374575.1">
    <property type="nucleotide sequence ID" value="NZ_WKJJ01000007.1"/>
</dbReference>
<sequence length="238" mass="26454">MNAAMNAATTPRVLPWWLRDFRHLRLAVLAFAVTGACATAAVVSTRALWHDARDRQVQAEHERDLAHRQFAQVEQEKRDIALFQPIYRQLLARRLVGTENRLDWIDALRQMQDQYRLPPIAYDIAPRQPVVVSPAMELGRYSLYTTRMRLQMDLLHEGDLFALLSGLRTHGHSTVQECTLKRPASAPNTPLAPTVTASCTLNWVTLADAATPDLNRSAGTLASVSATPAALAATGERP</sequence>
<gene>
    <name evidence="1" type="ORF">GJ700_13590</name>
</gene>
<name>A0A7X2INC7_9BURK</name>
<accession>A0A7X2INC7</accession>
<dbReference type="Proteomes" id="UP000446768">
    <property type="component" value="Unassembled WGS sequence"/>
</dbReference>
<proteinExistence type="predicted"/>
<protein>
    <submittedName>
        <fullName evidence="1">Uncharacterized protein</fullName>
    </submittedName>
</protein>
<reference evidence="1 2" key="1">
    <citation type="submission" date="2019-11" db="EMBL/GenBank/DDBJ databases">
        <title>Novel species isolated from a subtropical stream in China.</title>
        <authorList>
            <person name="Lu H."/>
        </authorList>
    </citation>
    <scope>NUCLEOTIDE SEQUENCE [LARGE SCALE GENOMIC DNA]</scope>
    <source>
        <strain evidence="1 2">FT92W</strain>
    </source>
</reference>
<evidence type="ECO:0000313" key="1">
    <source>
        <dbReference type="EMBL" id="MRV72742.1"/>
    </source>
</evidence>
<dbReference type="AlphaFoldDB" id="A0A7X2INC7"/>
<comment type="caution">
    <text evidence="1">The sequence shown here is derived from an EMBL/GenBank/DDBJ whole genome shotgun (WGS) entry which is preliminary data.</text>
</comment>
<organism evidence="1 2">
    <name type="scientific">Pseudoduganella rivuli</name>
    <dbReference type="NCBI Taxonomy" id="2666085"/>
    <lineage>
        <taxon>Bacteria</taxon>
        <taxon>Pseudomonadati</taxon>
        <taxon>Pseudomonadota</taxon>
        <taxon>Betaproteobacteria</taxon>
        <taxon>Burkholderiales</taxon>
        <taxon>Oxalobacteraceae</taxon>
        <taxon>Telluria group</taxon>
        <taxon>Pseudoduganella</taxon>
    </lineage>
</organism>